<dbReference type="InterPro" id="IPR036386">
    <property type="entry name" value="HscB_C_sf"/>
</dbReference>
<dbReference type="SUPFAM" id="SSF46565">
    <property type="entry name" value="Chaperone J-domain"/>
    <property type="match status" value="1"/>
</dbReference>
<dbReference type="RefSeq" id="WP_141349002.1">
    <property type="nucleotide sequence ID" value="NZ_BJNV01000005.1"/>
</dbReference>
<evidence type="ECO:0000256" key="3">
    <source>
        <dbReference type="HAMAP-Rule" id="MF_00682"/>
    </source>
</evidence>
<dbReference type="SUPFAM" id="SSF47144">
    <property type="entry name" value="HSC20 (HSCB), C-terminal oligomerisation domain"/>
    <property type="match status" value="1"/>
</dbReference>
<comment type="subunit">
    <text evidence="3">Interacts with HscA and stimulates its ATPase activity.</text>
</comment>
<dbReference type="NCBIfam" id="NF002935">
    <property type="entry name" value="PRK03578.1"/>
    <property type="match status" value="1"/>
</dbReference>
<dbReference type="GO" id="GO:0001671">
    <property type="term" value="F:ATPase activator activity"/>
    <property type="evidence" value="ECO:0007669"/>
    <property type="project" value="InterPro"/>
</dbReference>
<sequence length="176" mass="20112">MIDLKQDYFALFGLVPAFSIDMERLEQAYIDIQARVHPDRFAHLSDTEKRLSMQWATHANEAFRTLKSPLTRGHYLLELRGVDPGFDTNTAMAPDFLMEQMEWREALGEATDAADEDALDELSRRLRQGTRALEAELARQLDETADLEGAADSVRRMKFLEKLQHEINDALTALES</sequence>
<feature type="domain" description="Co-chaperone HscB C-terminal oligomerisation" evidence="4">
    <location>
        <begin position="92"/>
        <end position="168"/>
    </location>
</feature>
<proteinExistence type="inferred from homology"/>
<dbReference type="Gene3D" id="1.20.1280.20">
    <property type="entry name" value="HscB, C-terminal domain"/>
    <property type="match status" value="1"/>
</dbReference>
<dbReference type="AlphaFoldDB" id="A0A4Y4CT86"/>
<evidence type="ECO:0000313" key="6">
    <source>
        <dbReference type="Proteomes" id="UP000318422"/>
    </source>
</evidence>
<dbReference type="Proteomes" id="UP000318422">
    <property type="component" value="Unassembled WGS sequence"/>
</dbReference>
<name>A0A4Y4CT86_ZOORA</name>
<evidence type="ECO:0000256" key="1">
    <source>
        <dbReference type="ARBA" id="ARBA00010476"/>
    </source>
</evidence>
<comment type="similarity">
    <text evidence="1 3">Belongs to the HscB family.</text>
</comment>
<accession>A0A4Y4CT86</accession>
<gene>
    <name evidence="3 5" type="primary">hscB</name>
    <name evidence="5" type="ORF">ZRA01_03100</name>
</gene>
<organism evidence="5 6">
    <name type="scientific">Zoogloea ramigera</name>
    <dbReference type="NCBI Taxonomy" id="350"/>
    <lineage>
        <taxon>Bacteria</taxon>
        <taxon>Pseudomonadati</taxon>
        <taxon>Pseudomonadota</taxon>
        <taxon>Betaproteobacteria</taxon>
        <taxon>Rhodocyclales</taxon>
        <taxon>Zoogloeaceae</taxon>
        <taxon>Zoogloea</taxon>
    </lineage>
</organism>
<evidence type="ECO:0000259" key="4">
    <source>
        <dbReference type="Pfam" id="PF07743"/>
    </source>
</evidence>
<dbReference type="InterPro" id="IPR004640">
    <property type="entry name" value="HscB"/>
</dbReference>
<comment type="caution">
    <text evidence="5">The sequence shown here is derived from an EMBL/GenBank/DDBJ whole genome shotgun (WGS) entry which is preliminary data.</text>
</comment>
<dbReference type="InterPro" id="IPR036869">
    <property type="entry name" value="J_dom_sf"/>
</dbReference>
<keyword evidence="2 3" id="KW-0143">Chaperone</keyword>
<dbReference type="Pfam" id="PF07743">
    <property type="entry name" value="HSCB_C"/>
    <property type="match status" value="1"/>
</dbReference>
<dbReference type="GO" id="GO:1990230">
    <property type="term" value="C:iron-sulfur cluster transfer complex"/>
    <property type="evidence" value="ECO:0007669"/>
    <property type="project" value="TreeGrafter"/>
</dbReference>
<dbReference type="Gene3D" id="1.10.287.110">
    <property type="entry name" value="DnaJ domain"/>
    <property type="match status" value="1"/>
</dbReference>
<dbReference type="EMBL" id="BJNV01000005">
    <property type="protein sequence ID" value="GEC94237.1"/>
    <property type="molecule type" value="Genomic_DNA"/>
</dbReference>
<dbReference type="GO" id="GO:0051087">
    <property type="term" value="F:protein-folding chaperone binding"/>
    <property type="evidence" value="ECO:0007669"/>
    <property type="project" value="InterPro"/>
</dbReference>
<dbReference type="NCBIfam" id="TIGR00714">
    <property type="entry name" value="hscB"/>
    <property type="match status" value="1"/>
</dbReference>
<dbReference type="PANTHER" id="PTHR14021:SF15">
    <property type="entry name" value="IRON-SULFUR CLUSTER CO-CHAPERONE PROTEIN HSCB"/>
    <property type="match status" value="1"/>
</dbReference>
<dbReference type="HAMAP" id="MF_00682">
    <property type="entry name" value="HscB"/>
    <property type="match status" value="1"/>
</dbReference>
<dbReference type="PANTHER" id="PTHR14021">
    <property type="entry name" value="IRON-SULFUR CLUSTER CO-CHAPERONE PROTEIN HSCB"/>
    <property type="match status" value="1"/>
</dbReference>
<reference evidence="5 6" key="1">
    <citation type="submission" date="2019-06" db="EMBL/GenBank/DDBJ databases">
        <title>Whole genome shotgun sequence of Zoogloea ramigera NBRC 15342.</title>
        <authorList>
            <person name="Hosoyama A."/>
            <person name="Uohara A."/>
            <person name="Ohji S."/>
            <person name="Ichikawa N."/>
        </authorList>
    </citation>
    <scope>NUCLEOTIDE SEQUENCE [LARGE SCALE GENOMIC DNA]</scope>
    <source>
        <strain evidence="5 6">NBRC 15342</strain>
    </source>
</reference>
<dbReference type="GO" id="GO:0051259">
    <property type="term" value="P:protein complex oligomerization"/>
    <property type="evidence" value="ECO:0007669"/>
    <property type="project" value="InterPro"/>
</dbReference>
<evidence type="ECO:0000256" key="2">
    <source>
        <dbReference type="ARBA" id="ARBA00023186"/>
    </source>
</evidence>
<dbReference type="InterPro" id="IPR009073">
    <property type="entry name" value="HscB_oligo_C"/>
</dbReference>
<dbReference type="GO" id="GO:0044571">
    <property type="term" value="P:[2Fe-2S] cluster assembly"/>
    <property type="evidence" value="ECO:0007669"/>
    <property type="project" value="InterPro"/>
</dbReference>
<dbReference type="GO" id="GO:0006457">
    <property type="term" value="P:protein folding"/>
    <property type="evidence" value="ECO:0007669"/>
    <property type="project" value="UniProtKB-UniRule"/>
</dbReference>
<dbReference type="OrthoDB" id="287587at2"/>
<keyword evidence="6" id="KW-1185">Reference proteome</keyword>
<evidence type="ECO:0000313" key="5">
    <source>
        <dbReference type="EMBL" id="GEC94237.1"/>
    </source>
</evidence>
<protein>
    <recommendedName>
        <fullName evidence="3">Co-chaperone protein HscB homolog</fullName>
    </recommendedName>
</protein>
<comment type="function">
    <text evidence="3">Co-chaperone involved in the maturation of iron-sulfur cluster-containing proteins. Seems to help targeting proteins to be folded toward HscA.</text>
</comment>